<gene>
    <name evidence="4" type="ORF">B296_00019440</name>
    <name evidence="3" type="ORF">OPV22_019067</name>
</gene>
<feature type="compositionally biased region" description="Polar residues" evidence="1">
    <location>
        <begin position="60"/>
        <end position="72"/>
    </location>
</feature>
<name>A0A426ZDC0_ENSVE</name>
<feature type="region of interest" description="Disordered" evidence="1">
    <location>
        <begin position="58"/>
        <end position="83"/>
    </location>
</feature>
<reference evidence="3 6" key="3">
    <citation type="submission" date="2022-12" db="EMBL/GenBank/DDBJ databases">
        <title>Chromosome-scale assembly of the Ensete ventricosum genome.</title>
        <authorList>
            <person name="Dussert Y."/>
            <person name="Stocks J."/>
            <person name="Wendawek A."/>
            <person name="Woldeyes F."/>
            <person name="Nichols R.A."/>
            <person name="Borrell J.S."/>
        </authorList>
    </citation>
    <scope>NUCLEOTIDE SEQUENCE [LARGE SCALE GENOMIC DNA]</scope>
    <source>
        <strain evidence="6">cv. Maze</strain>
        <strain evidence="3">MazeRef_0001</strain>
        <tissue evidence="3">Seeds</tissue>
    </source>
</reference>
<evidence type="ECO:0000259" key="2">
    <source>
        <dbReference type="Pfam" id="PF05678"/>
    </source>
</evidence>
<dbReference type="InterPro" id="IPR008889">
    <property type="entry name" value="VQ"/>
</dbReference>
<proteinExistence type="predicted"/>
<accession>A0A426ZDC0</accession>
<sequence length="154" mass="16618">MKNTPAQFPPTYQHPDAGFPPPSPPRHAVRKPATKPWRKPVLPPPRVYRADARSFRQLVQRLTGSPGQQTSRPPHEDAGPTARVLPPLAFVPDVIVCTAGGAAQDLEIPVPARQTAMADPGLQEFFSSSSYSPYIDLELFPSVESGDSSINGGL</sequence>
<comment type="caution">
    <text evidence="4">The sequence shown here is derived from an EMBL/GenBank/DDBJ whole genome shotgun (WGS) entry which is preliminary data.</text>
</comment>
<dbReference type="EMBL" id="JAQQAF010000005">
    <property type="protein sequence ID" value="KAJ8486582.1"/>
    <property type="molecule type" value="Genomic_DNA"/>
</dbReference>
<evidence type="ECO:0000256" key="1">
    <source>
        <dbReference type="SAM" id="MobiDB-lite"/>
    </source>
</evidence>
<dbReference type="Proteomes" id="UP001222027">
    <property type="component" value="Unassembled WGS sequence"/>
</dbReference>
<reference evidence="4 5" key="1">
    <citation type="journal article" date="2014" name="Agronomy (Basel)">
        <title>A Draft Genome Sequence for Ensete ventricosum, the Drought-Tolerant Tree Against Hunger.</title>
        <authorList>
            <person name="Harrison J."/>
            <person name="Moore K.A."/>
            <person name="Paszkiewicz K."/>
            <person name="Jones T."/>
            <person name="Grant M."/>
            <person name="Ambacheew D."/>
            <person name="Muzemil S."/>
            <person name="Studholme D.J."/>
        </authorList>
    </citation>
    <scope>NUCLEOTIDE SEQUENCE [LARGE SCALE GENOMIC DNA]</scope>
</reference>
<dbReference type="OrthoDB" id="689462at2759"/>
<feature type="region of interest" description="Disordered" evidence="1">
    <location>
        <begin position="1"/>
        <end position="46"/>
    </location>
</feature>
<organism evidence="4 5">
    <name type="scientific">Ensete ventricosum</name>
    <name type="common">Abyssinian banana</name>
    <name type="synonym">Musa ensete</name>
    <dbReference type="NCBI Taxonomy" id="4639"/>
    <lineage>
        <taxon>Eukaryota</taxon>
        <taxon>Viridiplantae</taxon>
        <taxon>Streptophyta</taxon>
        <taxon>Embryophyta</taxon>
        <taxon>Tracheophyta</taxon>
        <taxon>Spermatophyta</taxon>
        <taxon>Magnoliopsida</taxon>
        <taxon>Liliopsida</taxon>
        <taxon>Zingiberales</taxon>
        <taxon>Musaceae</taxon>
        <taxon>Ensete</taxon>
    </lineage>
</organism>
<evidence type="ECO:0000313" key="6">
    <source>
        <dbReference type="Proteomes" id="UP001222027"/>
    </source>
</evidence>
<dbReference type="Proteomes" id="UP000287651">
    <property type="component" value="Unassembled WGS sequence"/>
</dbReference>
<dbReference type="AlphaFoldDB" id="A0A426ZDC0"/>
<dbReference type="PANTHER" id="PTHR34794">
    <property type="entry name" value="EXPRESSED PROTEIN"/>
    <property type="match status" value="1"/>
</dbReference>
<dbReference type="EMBL" id="AMZH03007178">
    <property type="protein sequence ID" value="RRT61953.1"/>
    <property type="molecule type" value="Genomic_DNA"/>
</dbReference>
<evidence type="ECO:0000313" key="4">
    <source>
        <dbReference type="EMBL" id="RRT61953.1"/>
    </source>
</evidence>
<protein>
    <recommendedName>
        <fullName evidence="2">VQ domain-containing protein</fullName>
    </recommendedName>
</protein>
<dbReference type="InterPro" id="IPR039610">
    <property type="entry name" value="VQ29"/>
</dbReference>
<dbReference type="Pfam" id="PF05678">
    <property type="entry name" value="VQ"/>
    <property type="match status" value="1"/>
</dbReference>
<reference evidence="4" key="2">
    <citation type="submission" date="2018-09" db="EMBL/GenBank/DDBJ databases">
        <authorList>
            <person name="Harrison J."/>
            <person name="Moore K.A."/>
            <person name="Paszkiewicz K."/>
            <person name="Jones T."/>
            <person name="Grant M."/>
            <person name="Ambacheew D."/>
            <person name="Muzemil S."/>
            <person name="Studholme D."/>
        </authorList>
    </citation>
    <scope>NUCLEOTIDE SEQUENCE</scope>
</reference>
<evidence type="ECO:0000313" key="3">
    <source>
        <dbReference type="EMBL" id="KAJ8486582.1"/>
    </source>
</evidence>
<feature type="compositionally biased region" description="Basic residues" evidence="1">
    <location>
        <begin position="27"/>
        <end position="38"/>
    </location>
</feature>
<dbReference type="PANTHER" id="PTHR34794:SF1">
    <property type="entry name" value="OS10G0101800 PROTEIN"/>
    <property type="match status" value="1"/>
</dbReference>
<evidence type="ECO:0000313" key="5">
    <source>
        <dbReference type="Proteomes" id="UP000287651"/>
    </source>
</evidence>
<keyword evidence="6" id="KW-1185">Reference proteome</keyword>
<feature type="domain" description="VQ" evidence="2">
    <location>
        <begin position="43"/>
        <end position="67"/>
    </location>
</feature>